<feature type="region of interest" description="Disordered" evidence="1">
    <location>
        <begin position="295"/>
        <end position="346"/>
    </location>
</feature>
<evidence type="ECO:0000313" key="3">
    <source>
        <dbReference type="EMBL" id="POY76463.1"/>
    </source>
</evidence>
<dbReference type="InterPro" id="IPR036047">
    <property type="entry name" value="F-box-like_dom_sf"/>
</dbReference>
<accession>A0A2S5BI90</accession>
<feature type="domain" description="F-box" evidence="2">
    <location>
        <begin position="105"/>
        <end position="154"/>
    </location>
</feature>
<dbReference type="Pfam" id="PF00646">
    <property type="entry name" value="F-box"/>
    <property type="match status" value="1"/>
</dbReference>
<dbReference type="EMBL" id="PJQD01000005">
    <property type="protein sequence ID" value="POY76463.1"/>
    <property type="molecule type" value="Genomic_DNA"/>
</dbReference>
<name>A0A2S5BI90_9BASI</name>
<feature type="compositionally biased region" description="Basic and acidic residues" evidence="1">
    <location>
        <begin position="315"/>
        <end position="328"/>
    </location>
</feature>
<evidence type="ECO:0000256" key="1">
    <source>
        <dbReference type="SAM" id="MobiDB-lite"/>
    </source>
</evidence>
<feature type="region of interest" description="Disordered" evidence="1">
    <location>
        <begin position="1"/>
        <end position="100"/>
    </location>
</feature>
<dbReference type="STRING" id="741276.A0A2S5BI90"/>
<evidence type="ECO:0000313" key="4">
    <source>
        <dbReference type="Proteomes" id="UP000237144"/>
    </source>
</evidence>
<feature type="region of interest" description="Disordered" evidence="1">
    <location>
        <begin position="748"/>
        <end position="768"/>
    </location>
</feature>
<protein>
    <recommendedName>
        <fullName evidence="2">F-box domain-containing protein</fullName>
    </recommendedName>
</protein>
<reference evidence="3 4" key="1">
    <citation type="journal article" date="2018" name="Front. Microbiol.">
        <title>Prospects for Fungal Bioremediation of Acidic Radioactive Waste Sites: Characterization and Genome Sequence of Rhodotorula taiwanensis MD1149.</title>
        <authorList>
            <person name="Tkavc R."/>
            <person name="Matrosova V.Y."/>
            <person name="Grichenko O.E."/>
            <person name="Gostincar C."/>
            <person name="Volpe R.P."/>
            <person name="Klimenkova P."/>
            <person name="Gaidamakova E.K."/>
            <person name="Zhou C.E."/>
            <person name="Stewart B.J."/>
            <person name="Lyman M.G."/>
            <person name="Malfatti S.A."/>
            <person name="Rubinfeld B."/>
            <person name="Courtot M."/>
            <person name="Singh J."/>
            <person name="Dalgard C.L."/>
            <person name="Hamilton T."/>
            <person name="Frey K.G."/>
            <person name="Gunde-Cimerman N."/>
            <person name="Dugan L."/>
            <person name="Daly M.J."/>
        </authorList>
    </citation>
    <scope>NUCLEOTIDE SEQUENCE [LARGE SCALE GENOMIC DNA]</scope>
    <source>
        <strain evidence="3 4">MD1149</strain>
    </source>
</reference>
<dbReference type="OrthoDB" id="2322499at2759"/>
<feature type="compositionally biased region" description="Basic and acidic residues" evidence="1">
    <location>
        <begin position="48"/>
        <end position="63"/>
    </location>
</feature>
<gene>
    <name evidence="3" type="ORF">BMF94_0664</name>
</gene>
<feature type="compositionally biased region" description="Basic residues" evidence="1">
    <location>
        <begin position="80"/>
        <end position="100"/>
    </location>
</feature>
<dbReference type="SUPFAM" id="SSF81383">
    <property type="entry name" value="F-box domain"/>
    <property type="match status" value="1"/>
</dbReference>
<dbReference type="InterPro" id="IPR001810">
    <property type="entry name" value="F-box_dom"/>
</dbReference>
<comment type="caution">
    <text evidence="3">The sequence shown here is derived from an EMBL/GenBank/DDBJ whole genome shotgun (WGS) entry which is preliminary data.</text>
</comment>
<dbReference type="SMART" id="SM00256">
    <property type="entry name" value="FBOX"/>
    <property type="match status" value="1"/>
</dbReference>
<feature type="compositionally biased region" description="Acidic residues" evidence="1">
    <location>
        <begin position="329"/>
        <end position="338"/>
    </location>
</feature>
<organism evidence="3 4">
    <name type="scientific">Rhodotorula taiwanensis</name>
    <dbReference type="NCBI Taxonomy" id="741276"/>
    <lineage>
        <taxon>Eukaryota</taxon>
        <taxon>Fungi</taxon>
        <taxon>Dikarya</taxon>
        <taxon>Basidiomycota</taxon>
        <taxon>Pucciniomycotina</taxon>
        <taxon>Microbotryomycetes</taxon>
        <taxon>Sporidiobolales</taxon>
        <taxon>Sporidiobolaceae</taxon>
        <taxon>Rhodotorula</taxon>
    </lineage>
</organism>
<proteinExistence type="predicted"/>
<dbReference type="AlphaFoldDB" id="A0A2S5BI90"/>
<dbReference type="PROSITE" id="PS50181">
    <property type="entry name" value="FBOX"/>
    <property type="match status" value="1"/>
</dbReference>
<evidence type="ECO:0000259" key="2">
    <source>
        <dbReference type="PROSITE" id="PS50181"/>
    </source>
</evidence>
<dbReference type="CDD" id="cd09917">
    <property type="entry name" value="F-box_SF"/>
    <property type="match status" value="1"/>
</dbReference>
<keyword evidence="4" id="KW-1185">Reference proteome</keyword>
<sequence length="768" mass="86365">MSGRSQLARQASKRVSYAEASENDDTDDGGRTMTRRKSMTGAKAAAEAGEKDDSAGSTDDRSSDGSSNDDADDEDYGARPKSKKKKKLRRKRKAKAKPAKKAGKLELFKMLPLELLGEIFSQLPPSDLLRLRMLDKRFHQTLSAKASESIWAASRRRIGLLDVELHHTLTEWQYAELIFGKTCQGCYGDGIRTVYHDLFLRKIFCASCRRARIVNVDKLADEEPKLYARLHPFATVCVKRTPHSGVGAWSNVGYRAKHKYVDIDELQYIARTLNYLDEQDEDSDIAAGRESGIGLARPANRSAGPDFAARQVRSSRGDRGGGSRRLDDHDTDEEDAETYDPRRAKDFSEQREGMLTELTEDGYALRAALKAFKAAATAVSRAREEQASQKRDAAAAAINADRKEQIKARLIEEYPEFDKLITVDDSDEPDYYGRVFSHRLDRYSVGEQLDDSEWQAMESDVVSMAGQVEAERATHYQRLEVDERQRRFRPRYESLMSLLEPAARPFLPLYRDFLQRDTVKPMWQGDEGVDDALWEASLPDLVEELEDYRVELCFDARRVVLSAMHGGDADDQQDEDEDAAIPIGDPFFDRATSVLCCGFPGCSYPDRLLWRRISGDEEGSARAIGTLSEVLRHQHAQHPSGGTGPSSSEPTHRLVHLPLEVACAMSSLLELHHLDESKARLIDLEKADMLTAGYRWLNSKRHKQLFSNWLELLEYVEYQAGKAAKIGQCLDPPRIAFRSKRDARRAASKCISGASDEEQTAGGHVQDE</sequence>
<dbReference type="Proteomes" id="UP000237144">
    <property type="component" value="Unassembled WGS sequence"/>
</dbReference>